<dbReference type="Proteomes" id="UP000321306">
    <property type="component" value="Unassembled WGS sequence"/>
</dbReference>
<name>A0A511N840_DEIC1</name>
<keyword evidence="1" id="KW-0732">Signal</keyword>
<keyword evidence="3" id="KW-1185">Reference proteome</keyword>
<comment type="caution">
    <text evidence="2">The sequence shown here is derived from an EMBL/GenBank/DDBJ whole genome shotgun (WGS) entry which is preliminary data.</text>
</comment>
<dbReference type="AlphaFoldDB" id="A0A511N840"/>
<reference evidence="2 3" key="1">
    <citation type="submission" date="2019-07" db="EMBL/GenBank/DDBJ databases">
        <title>Whole genome shotgun sequence of Deinococcus cellulosilyticus NBRC 106333.</title>
        <authorList>
            <person name="Hosoyama A."/>
            <person name="Uohara A."/>
            <person name="Ohji S."/>
            <person name="Ichikawa N."/>
        </authorList>
    </citation>
    <scope>NUCLEOTIDE SEQUENCE [LARGE SCALE GENOMIC DNA]</scope>
    <source>
        <strain evidence="2 3">NBRC 106333</strain>
    </source>
</reference>
<organism evidence="2 3">
    <name type="scientific">Deinococcus cellulosilyticus (strain DSM 18568 / NBRC 106333 / KACC 11606 / 5516J-15)</name>
    <dbReference type="NCBI Taxonomy" id="1223518"/>
    <lineage>
        <taxon>Bacteria</taxon>
        <taxon>Thermotogati</taxon>
        <taxon>Deinococcota</taxon>
        <taxon>Deinococci</taxon>
        <taxon>Deinococcales</taxon>
        <taxon>Deinococcaceae</taxon>
        <taxon>Deinococcus</taxon>
    </lineage>
</organism>
<protein>
    <submittedName>
        <fullName evidence="2">Uncharacterized protein</fullName>
    </submittedName>
</protein>
<sequence>MKLSLVVLLGLLVPHATAQSLRTQSIYTSLNARDCITLEQHTGPGEFIRQRCPGVGKYRLEVSEGDLRSNVQVQYPDGHLSTLDLISRVSSGFSSLGPKAEWRVQKNLPVALILRYNASENPEDGSLITSYLVVSKITSKSACVVGIIKPQANQNVLARKLADQALQKPCLEPEF</sequence>
<dbReference type="OrthoDB" id="70361at2"/>
<evidence type="ECO:0000313" key="3">
    <source>
        <dbReference type="Proteomes" id="UP000321306"/>
    </source>
</evidence>
<dbReference type="RefSeq" id="WP_146888766.1">
    <property type="nucleotide sequence ID" value="NZ_BJXB01000027.1"/>
</dbReference>
<dbReference type="EMBL" id="BJXB01000027">
    <property type="protein sequence ID" value="GEM49005.1"/>
    <property type="molecule type" value="Genomic_DNA"/>
</dbReference>
<feature type="chain" id="PRO_5022049166" evidence="1">
    <location>
        <begin position="19"/>
        <end position="175"/>
    </location>
</feature>
<feature type="signal peptide" evidence="1">
    <location>
        <begin position="1"/>
        <end position="18"/>
    </location>
</feature>
<evidence type="ECO:0000256" key="1">
    <source>
        <dbReference type="SAM" id="SignalP"/>
    </source>
</evidence>
<proteinExistence type="predicted"/>
<gene>
    <name evidence="2" type="ORF">DC3_46400</name>
</gene>
<evidence type="ECO:0000313" key="2">
    <source>
        <dbReference type="EMBL" id="GEM49005.1"/>
    </source>
</evidence>
<accession>A0A511N840</accession>